<evidence type="ECO:0000313" key="2">
    <source>
        <dbReference type="Proteomes" id="UP001152320"/>
    </source>
</evidence>
<evidence type="ECO:0000313" key="1">
    <source>
        <dbReference type="EMBL" id="KAJ8027928.1"/>
    </source>
</evidence>
<proteinExistence type="predicted"/>
<comment type="caution">
    <text evidence="1">The sequence shown here is derived from an EMBL/GenBank/DDBJ whole genome shotgun (WGS) entry which is preliminary data.</text>
</comment>
<gene>
    <name evidence="1" type="ORF">HOLleu_30025</name>
</gene>
<dbReference type="OrthoDB" id="5986462at2759"/>
<dbReference type="Proteomes" id="UP001152320">
    <property type="component" value="Chromosome 15"/>
</dbReference>
<accession>A0A9Q1GYY8</accession>
<dbReference type="AlphaFoldDB" id="A0A9Q1GYY8"/>
<sequence length="309" mass="33907">MFSFLASKVADIDTNKHLITTKGTGVLCSNRQDVSALAPCTHEEADTRILLHPQDAVQQGYRKVSIRTVDTDVVVLAIASANRLNISELWIAFGVGKSFRFIAAHEIAKALGPDRRVALPMFHAFTGCDTVSCFGGRGKKTAWGTWITNGDVTPAFCALSAMPDPRATDEWMQPLERFVVLLYDHTSTEEGVNQARKQLFSKKGRAIDGLLPTQAALIQHTKRAAYQAGHCWAQMMTPAPELPSPSEWGWNKKPGGGWSITWMTLPEASEVCRELLRCGCKNGCRGRCKCQKAVLQCTALCQCGGQCYE</sequence>
<protein>
    <submittedName>
        <fullName evidence="1">Uncharacterized protein</fullName>
    </submittedName>
</protein>
<dbReference type="EMBL" id="JAIZAY010000015">
    <property type="protein sequence ID" value="KAJ8027928.1"/>
    <property type="molecule type" value="Genomic_DNA"/>
</dbReference>
<dbReference type="PANTHER" id="PTHR46704:SF9">
    <property type="entry name" value="BHLH DOMAIN-CONTAINING PROTEIN"/>
    <property type="match status" value="1"/>
</dbReference>
<dbReference type="PANTHER" id="PTHR46704">
    <property type="entry name" value="CXC DOMAIN-CONTAINING PROTEIN-RELATED"/>
    <property type="match status" value="1"/>
</dbReference>
<name>A0A9Q1GYY8_HOLLE</name>
<keyword evidence="2" id="KW-1185">Reference proteome</keyword>
<organism evidence="1 2">
    <name type="scientific">Holothuria leucospilota</name>
    <name type="common">Black long sea cucumber</name>
    <name type="synonym">Mertensiothuria leucospilota</name>
    <dbReference type="NCBI Taxonomy" id="206669"/>
    <lineage>
        <taxon>Eukaryota</taxon>
        <taxon>Metazoa</taxon>
        <taxon>Echinodermata</taxon>
        <taxon>Eleutherozoa</taxon>
        <taxon>Echinozoa</taxon>
        <taxon>Holothuroidea</taxon>
        <taxon>Aspidochirotacea</taxon>
        <taxon>Aspidochirotida</taxon>
        <taxon>Holothuriidae</taxon>
        <taxon>Holothuria</taxon>
    </lineage>
</organism>
<reference evidence="1" key="1">
    <citation type="submission" date="2021-10" db="EMBL/GenBank/DDBJ databases">
        <title>Tropical sea cucumber genome reveals ecological adaptation and Cuvierian tubules defense mechanism.</title>
        <authorList>
            <person name="Chen T."/>
        </authorList>
    </citation>
    <scope>NUCLEOTIDE SEQUENCE</scope>
    <source>
        <strain evidence="1">Nanhai2018</strain>
        <tissue evidence="1">Muscle</tissue>
    </source>
</reference>